<reference evidence="2" key="1">
    <citation type="submission" date="2019-12" db="EMBL/GenBank/DDBJ databases">
        <title>Novel species isolated from a subtropical stream in China.</title>
        <authorList>
            <person name="Lu H."/>
        </authorList>
    </citation>
    <scope>NUCLEOTIDE SEQUENCE [LARGE SCALE GENOMIC DNA]</scope>
    <source>
        <strain evidence="2">FT81W</strain>
    </source>
</reference>
<organism evidence="2 3">
    <name type="scientific">Duganella vulcania</name>
    <dbReference type="NCBI Taxonomy" id="2692166"/>
    <lineage>
        <taxon>Bacteria</taxon>
        <taxon>Pseudomonadati</taxon>
        <taxon>Pseudomonadota</taxon>
        <taxon>Betaproteobacteria</taxon>
        <taxon>Burkholderiales</taxon>
        <taxon>Oxalobacteraceae</taxon>
        <taxon>Telluria group</taxon>
        <taxon>Duganella</taxon>
    </lineage>
</organism>
<feature type="domain" description="HTH marR-type" evidence="1">
    <location>
        <begin position="24"/>
        <end position="156"/>
    </location>
</feature>
<dbReference type="PANTHER" id="PTHR33164:SF43">
    <property type="entry name" value="HTH-TYPE TRANSCRIPTIONAL REPRESSOR YETL"/>
    <property type="match status" value="1"/>
</dbReference>
<dbReference type="InterPro" id="IPR036388">
    <property type="entry name" value="WH-like_DNA-bd_sf"/>
</dbReference>
<dbReference type="PROSITE" id="PS50995">
    <property type="entry name" value="HTH_MARR_2"/>
    <property type="match status" value="1"/>
</dbReference>
<dbReference type="GO" id="GO:0006950">
    <property type="term" value="P:response to stress"/>
    <property type="evidence" value="ECO:0007669"/>
    <property type="project" value="TreeGrafter"/>
</dbReference>
<proteinExistence type="predicted"/>
<dbReference type="SUPFAM" id="SSF46785">
    <property type="entry name" value="Winged helix' DNA-binding domain"/>
    <property type="match status" value="1"/>
</dbReference>
<dbReference type="Gene3D" id="1.10.10.10">
    <property type="entry name" value="Winged helix-like DNA-binding domain superfamily/Winged helix DNA-binding domain"/>
    <property type="match status" value="1"/>
</dbReference>
<sequence>MPPNHTSSRQKTGNTTSAAEFAPSTRVLRQFRIVFNAVKTHFRQVEKSAGIGGAQLWALSVVQQRPGIGVGELARALDVHQTTASNLVKNLAAQGLVAIDRSGADRRTATMTLLPAGQVRLAHAPMPFAGVLPDALSALDAPTLARLEHDLGILITALEAGTSGENTPLSEL</sequence>
<dbReference type="AlphaFoldDB" id="A0A845GIH9"/>
<name>A0A845GIH9_9BURK</name>
<dbReference type="Pfam" id="PF12802">
    <property type="entry name" value="MarR_2"/>
    <property type="match status" value="1"/>
</dbReference>
<protein>
    <submittedName>
        <fullName evidence="2">MarR family transcriptional regulator</fullName>
    </submittedName>
</protein>
<dbReference type="InterPro" id="IPR039422">
    <property type="entry name" value="MarR/SlyA-like"/>
</dbReference>
<dbReference type="GO" id="GO:0003700">
    <property type="term" value="F:DNA-binding transcription factor activity"/>
    <property type="evidence" value="ECO:0007669"/>
    <property type="project" value="InterPro"/>
</dbReference>
<accession>A0A845GIH9</accession>
<dbReference type="InterPro" id="IPR036390">
    <property type="entry name" value="WH_DNA-bd_sf"/>
</dbReference>
<dbReference type="InterPro" id="IPR000835">
    <property type="entry name" value="HTH_MarR-typ"/>
</dbReference>
<dbReference type="PANTHER" id="PTHR33164">
    <property type="entry name" value="TRANSCRIPTIONAL REGULATOR, MARR FAMILY"/>
    <property type="match status" value="1"/>
</dbReference>
<comment type="caution">
    <text evidence="2">The sequence shown here is derived from an EMBL/GenBank/DDBJ whole genome shotgun (WGS) entry which is preliminary data.</text>
</comment>
<gene>
    <name evidence="2" type="ORF">GTP90_05445</name>
</gene>
<dbReference type="EMBL" id="WWCX01000004">
    <property type="protein sequence ID" value="MYM93300.1"/>
    <property type="molecule type" value="Genomic_DNA"/>
</dbReference>
<dbReference type="Proteomes" id="UP000447355">
    <property type="component" value="Unassembled WGS sequence"/>
</dbReference>
<dbReference type="SMART" id="SM00347">
    <property type="entry name" value="HTH_MARR"/>
    <property type="match status" value="1"/>
</dbReference>
<evidence type="ECO:0000313" key="2">
    <source>
        <dbReference type="EMBL" id="MYM93300.1"/>
    </source>
</evidence>
<evidence type="ECO:0000313" key="3">
    <source>
        <dbReference type="Proteomes" id="UP000447355"/>
    </source>
</evidence>
<evidence type="ECO:0000259" key="1">
    <source>
        <dbReference type="PROSITE" id="PS50995"/>
    </source>
</evidence>